<reference evidence="1" key="1">
    <citation type="journal article" date="2015" name="Nature">
        <title>Complex archaea that bridge the gap between prokaryotes and eukaryotes.</title>
        <authorList>
            <person name="Spang A."/>
            <person name="Saw J.H."/>
            <person name="Jorgensen S.L."/>
            <person name="Zaremba-Niedzwiedzka K."/>
            <person name="Martijn J."/>
            <person name="Lind A.E."/>
            <person name="van Eijk R."/>
            <person name="Schleper C."/>
            <person name="Guy L."/>
            <person name="Ettema T.J."/>
        </authorList>
    </citation>
    <scope>NUCLEOTIDE SEQUENCE</scope>
</reference>
<evidence type="ECO:0000313" key="1">
    <source>
        <dbReference type="EMBL" id="KKL46586.1"/>
    </source>
</evidence>
<sequence>MHNYREFSRKNIVLIIIFCLIFGCSRKTDNHYNELGVNYLNNGQYDYAINVLKKAIKLNPSNAEVHFNLGRAYNRKGMDEKAKAEFSISSRIDPETFDECVIKYK</sequence>
<dbReference type="Gene3D" id="1.25.40.10">
    <property type="entry name" value="Tetratricopeptide repeat domain"/>
    <property type="match status" value="1"/>
</dbReference>
<gene>
    <name evidence="1" type="ORF">LCGC14_2344100</name>
</gene>
<protein>
    <submittedName>
        <fullName evidence="1">Uncharacterized protein</fullName>
    </submittedName>
</protein>
<organism evidence="1">
    <name type="scientific">marine sediment metagenome</name>
    <dbReference type="NCBI Taxonomy" id="412755"/>
    <lineage>
        <taxon>unclassified sequences</taxon>
        <taxon>metagenomes</taxon>
        <taxon>ecological metagenomes</taxon>
    </lineage>
</organism>
<dbReference type="InterPro" id="IPR011990">
    <property type="entry name" value="TPR-like_helical_dom_sf"/>
</dbReference>
<dbReference type="SMART" id="SM00028">
    <property type="entry name" value="TPR"/>
    <property type="match status" value="2"/>
</dbReference>
<dbReference type="PROSITE" id="PS50293">
    <property type="entry name" value="TPR_REGION"/>
    <property type="match status" value="1"/>
</dbReference>
<dbReference type="AlphaFoldDB" id="A0A0F9CYP6"/>
<dbReference type="SUPFAM" id="SSF48452">
    <property type="entry name" value="TPR-like"/>
    <property type="match status" value="1"/>
</dbReference>
<comment type="caution">
    <text evidence="1">The sequence shown here is derived from an EMBL/GenBank/DDBJ whole genome shotgun (WGS) entry which is preliminary data.</text>
</comment>
<dbReference type="InterPro" id="IPR019734">
    <property type="entry name" value="TPR_rpt"/>
</dbReference>
<dbReference type="Pfam" id="PF13414">
    <property type="entry name" value="TPR_11"/>
    <property type="match status" value="1"/>
</dbReference>
<dbReference type="EMBL" id="LAZR01033976">
    <property type="protein sequence ID" value="KKL46586.1"/>
    <property type="molecule type" value="Genomic_DNA"/>
</dbReference>
<dbReference type="PROSITE" id="PS51257">
    <property type="entry name" value="PROKAR_LIPOPROTEIN"/>
    <property type="match status" value="1"/>
</dbReference>
<name>A0A0F9CYP6_9ZZZZ</name>
<dbReference type="PROSITE" id="PS50005">
    <property type="entry name" value="TPR"/>
    <property type="match status" value="2"/>
</dbReference>
<proteinExistence type="predicted"/>
<accession>A0A0F9CYP6</accession>
<feature type="non-terminal residue" evidence="1">
    <location>
        <position position="105"/>
    </location>
</feature>